<dbReference type="GO" id="GO:0044205">
    <property type="term" value="P:'de novo' UMP biosynthetic process"/>
    <property type="evidence" value="ECO:0007669"/>
    <property type="project" value="UniProtKB-UniRule"/>
</dbReference>
<dbReference type="CDD" id="cd04740">
    <property type="entry name" value="DHOD_1B_like"/>
    <property type="match status" value="1"/>
</dbReference>
<dbReference type="HAMAP" id="MF_00224">
    <property type="entry name" value="DHO_dh_type1"/>
    <property type="match status" value="1"/>
</dbReference>
<comment type="caution">
    <text evidence="12">Lacks conserved residue(s) required for the propagation of feature annotation.</text>
</comment>
<keyword evidence="9 12" id="KW-0560">Oxidoreductase</keyword>
<dbReference type="EMBL" id="DVOT01000259">
    <property type="protein sequence ID" value="HIV29221.1"/>
    <property type="molecule type" value="Genomic_DNA"/>
</dbReference>
<comment type="catalytic activity">
    <reaction evidence="11">
        <text>(S)-dihydroorotate + NAD(+) = orotate + NADH + H(+)</text>
        <dbReference type="Rhea" id="RHEA:13513"/>
        <dbReference type="ChEBI" id="CHEBI:15378"/>
        <dbReference type="ChEBI" id="CHEBI:30839"/>
        <dbReference type="ChEBI" id="CHEBI:30864"/>
        <dbReference type="ChEBI" id="CHEBI:57540"/>
        <dbReference type="ChEBI" id="CHEBI:57945"/>
        <dbReference type="EC" id="1.3.1.14"/>
    </reaction>
</comment>
<dbReference type="GO" id="GO:0006207">
    <property type="term" value="P:'de novo' pyrimidine nucleobase biosynthetic process"/>
    <property type="evidence" value="ECO:0007669"/>
    <property type="project" value="InterPro"/>
</dbReference>
<comment type="similarity">
    <text evidence="4 12">Belongs to the dihydroorotate dehydrogenase family. Type 1 subfamily.</text>
</comment>
<evidence type="ECO:0000313" key="15">
    <source>
        <dbReference type="Proteomes" id="UP000886884"/>
    </source>
</evidence>
<accession>A0A9D1P9S9</accession>
<feature type="binding site" evidence="12">
    <location>
        <position position="121"/>
    </location>
    <ligand>
        <name>FMN</name>
        <dbReference type="ChEBI" id="CHEBI:58210"/>
    </ligand>
</feature>
<feature type="binding site" evidence="12">
    <location>
        <position position="211"/>
    </location>
    <ligand>
        <name>FMN</name>
        <dbReference type="ChEBI" id="CHEBI:58210"/>
    </ligand>
</feature>
<comment type="pathway">
    <text evidence="3">Pyrimidine metabolism; UMP biosynthesis via de novo pathway; orotate from (S)-dihydroorotate (NAD(+) route): step 1/1.</text>
</comment>
<comment type="function">
    <text evidence="1">Catalyzes the conversion of dihydroorotate to orotate with NAD(+) as electron acceptor.</text>
</comment>
<dbReference type="InterPro" id="IPR012135">
    <property type="entry name" value="Dihydroorotate_DH_1_2"/>
</dbReference>
<protein>
    <recommendedName>
        <fullName evidence="12">Dihydroorotate dehydrogenase</fullName>
        <shortName evidence="12">DHOD</shortName>
        <shortName evidence="12">DHODase</shortName>
        <shortName evidence="12">DHOdehase</shortName>
        <ecNumber evidence="12">1.3.-.-</ecNumber>
    </recommendedName>
</protein>
<dbReference type="InterPro" id="IPR033888">
    <property type="entry name" value="DHOD_1B"/>
</dbReference>
<dbReference type="AlphaFoldDB" id="A0A9D1P9S9"/>
<comment type="subcellular location">
    <subcellularLocation>
        <location evidence="2 12">Cytoplasm</location>
    </subcellularLocation>
</comment>
<evidence type="ECO:0000313" key="14">
    <source>
        <dbReference type="EMBL" id="HIV29221.1"/>
    </source>
</evidence>
<dbReference type="InterPro" id="IPR013785">
    <property type="entry name" value="Aldolase_TIM"/>
</dbReference>
<sequence length="297" mass="31238">MLGSIALPNPVMPASGTFGFGYEMAKWYDINCLGAIALKGTTLSARYGNPLPRIAECDCGLLNAIGLQNPGVDAVIAEELPRLNAVYRGVKLANISGFSLEEYAETAARLDGADVDILEINISCPNVHGGGLAFGADARNAARVCAEVKKRCRKPIYMKLSPNVTDICAIARACEAEGADGLTVTNTLLGMVIDPRSGKPIVSTKMAGFSGPAIKPVSLRMVYQVYEAVRIPIIGAGGVATADDVLCYLSAGASAVQVGAQNLVDPLACKRIIEDLPRKMAQYGIESLQSIIGRAHQ</sequence>
<keyword evidence="8 12" id="KW-0665">Pyrimidine biosynthesis</keyword>
<dbReference type="PANTHER" id="PTHR48109">
    <property type="entry name" value="DIHYDROOROTATE DEHYDROGENASE (QUINONE), MITOCHONDRIAL-RELATED"/>
    <property type="match status" value="1"/>
</dbReference>
<comment type="cofactor">
    <cofactor evidence="12">
        <name>FMN</name>
        <dbReference type="ChEBI" id="CHEBI:58210"/>
    </cofactor>
    <text evidence="12">Binds 1 FMN per subunit.</text>
</comment>
<evidence type="ECO:0000256" key="1">
    <source>
        <dbReference type="ARBA" id="ARBA00003616"/>
    </source>
</evidence>
<dbReference type="PANTHER" id="PTHR48109:SF1">
    <property type="entry name" value="DIHYDROOROTATE DEHYDROGENASE (FUMARATE)"/>
    <property type="match status" value="1"/>
</dbReference>
<feature type="binding site" evidence="12">
    <location>
        <begin position="39"/>
        <end position="40"/>
    </location>
    <ligand>
        <name>FMN</name>
        <dbReference type="ChEBI" id="CHEBI:58210"/>
    </ligand>
</feature>
<dbReference type="GO" id="GO:0005737">
    <property type="term" value="C:cytoplasm"/>
    <property type="evidence" value="ECO:0007669"/>
    <property type="project" value="UniProtKB-SubCell"/>
</dbReference>
<name>A0A9D1P9S9_9FIRM</name>
<dbReference type="EC" id="1.3.-.-" evidence="12"/>
<dbReference type="Gene3D" id="3.20.20.70">
    <property type="entry name" value="Aldolase class I"/>
    <property type="match status" value="1"/>
</dbReference>
<feature type="domain" description="Dihydroorotate dehydrogenase catalytic" evidence="13">
    <location>
        <begin position="6"/>
        <end position="280"/>
    </location>
</feature>
<dbReference type="NCBIfam" id="NF005574">
    <property type="entry name" value="PRK07259.1"/>
    <property type="match status" value="1"/>
</dbReference>
<dbReference type="InterPro" id="IPR001295">
    <property type="entry name" value="Dihydroorotate_DH_CS"/>
</dbReference>
<evidence type="ECO:0000256" key="11">
    <source>
        <dbReference type="ARBA" id="ARBA00048996"/>
    </source>
</evidence>
<reference evidence="14" key="1">
    <citation type="submission" date="2020-10" db="EMBL/GenBank/DDBJ databases">
        <authorList>
            <person name="Gilroy R."/>
        </authorList>
    </citation>
    <scope>NUCLEOTIDE SEQUENCE</scope>
    <source>
        <strain evidence="14">CHK183-6373</strain>
    </source>
</reference>
<dbReference type="GO" id="GO:0004589">
    <property type="term" value="F:dihydroorotate dehydrogenase (NAD+) activity"/>
    <property type="evidence" value="ECO:0007669"/>
    <property type="project" value="UniProtKB-EC"/>
</dbReference>
<feature type="binding site" evidence="12">
    <location>
        <position position="159"/>
    </location>
    <ligand>
        <name>FMN</name>
        <dbReference type="ChEBI" id="CHEBI:58210"/>
    </ligand>
</feature>
<feature type="binding site" evidence="12">
    <location>
        <position position="15"/>
    </location>
    <ligand>
        <name>FMN</name>
        <dbReference type="ChEBI" id="CHEBI:58210"/>
    </ligand>
</feature>
<evidence type="ECO:0000256" key="4">
    <source>
        <dbReference type="ARBA" id="ARBA00008008"/>
    </source>
</evidence>
<dbReference type="SUPFAM" id="SSF51395">
    <property type="entry name" value="FMN-linked oxidoreductases"/>
    <property type="match status" value="1"/>
</dbReference>
<evidence type="ECO:0000256" key="6">
    <source>
        <dbReference type="ARBA" id="ARBA00022630"/>
    </source>
</evidence>
<evidence type="ECO:0000256" key="12">
    <source>
        <dbReference type="HAMAP-Rule" id="MF_00224"/>
    </source>
</evidence>
<keyword evidence="7 12" id="KW-0288">FMN</keyword>
<proteinExistence type="inferred from homology"/>
<dbReference type="Proteomes" id="UP000886884">
    <property type="component" value="Unassembled WGS sequence"/>
</dbReference>
<keyword evidence="5 12" id="KW-0963">Cytoplasm</keyword>
<evidence type="ECO:0000256" key="8">
    <source>
        <dbReference type="ARBA" id="ARBA00022975"/>
    </source>
</evidence>
<evidence type="ECO:0000256" key="2">
    <source>
        <dbReference type="ARBA" id="ARBA00004496"/>
    </source>
</evidence>
<evidence type="ECO:0000259" key="13">
    <source>
        <dbReference type="Pfam" id="PF01180"/>
    </source>
</evidence>
<feature type="binding site" evidence="12">
    <location>
        <position position="94"/>
    </location>
    <ligand>
        <name>FMN</name>
        <dbReference type="ChEBI" id="CHEBI:58210"/>
    </ligand>
</feature>
<organism evidence="14 15">
    <name type="scientific">Candidatus Ornithocaccomicrobium faecavium</name>
    <dbReference type="NCBI Taxonomy" id="2840890"/>
    <lineage>
        <taxon>Bacteria</taxon>
        <taxon>Bacillati</taxon>
        <taxon>Bacillota</taxon>
        <taxon>Clostridia</taxon>
        <taxon>Candidatus Ornithocaccomicrobium</taxon>
    </lineage>
</organism>
<comment type="caution">
    <text evidence="14">The sequence shown here is derived from an EMBL/GenBank/DDBJ whole genome shotgun (WGS) entry which is preliminary data.</text>
</comment>
<feature type="binding site" evidence="12">
    <location>
        <begin position="237"/>
        <end position="238"/>
    </location>
    <ligand>
        <name>FMN</name>
        <dbReference type="ChEBI" id="CHEBI:58210"/>
    </ligand>
</feature>
<feature type="binding site" evidence="12">
    <location>
        <begin position="186"/>
        <end position="187"/>
    </location>
    <ligand>
        <name>substrate</name>
    </ligand>
</feature>
<dbReference type="InterPro" id="IPR005720">
    <property type="entry name" value="Dihydroorotate_DH_cat"/>
</dbReference>
<keyword evidence="10" id="KW-0520">NAD</keyword>
<dbReference type="FunFam" id="3.20.20.70:FF:000027">
    <property type="entry name" value="Dihydropyrimidine dehydrogenase [NADP(+)]"/>
    <property type="match status" value="1"/>
</dbReference>
<feature type="binding site" evidence="12">
    <location>
        <position position="39"/>
    </location>
    <ligand>
        <name>substrate</name>
    </ligand>
</feature>
<dbReference type="PIRSF" id="PIRSF000164">
    <property type="entry name" value="DHO_oxidase"/>
    <property type="match status" value="1"/>
</dbReference>
<feature type="active site" description="Nucleophile" evidence="12">
    <location>
        <position position="124"/>
    </location>
</feature>
<evidence type="ECO:0000256" key="9">
    <source>
        <dbReference type="ARBA" id="ARBA00023002"/>
    </source>
</evidence>
<evidence type="ECO:0000256" key="7">
    <source>
        <dbReference type="ARBA" id="ARBA00022643"/>
    </source>
</evidence>
<dbReference type="InterPro" id="IPR024920">
    <property type="entry name" value="Dihydroorotate_DH_1"/>
</dbReference>
<dbReference type="InterPro" id="IPR050074">
    <property type="entry name" value="DHO_dehydrogenase"/>
</dbReference>
<dbReference type="NCBIfam" id="TIGR01037">
    <property type="entry name" value="pyrD_sub1_fam"/>
    <property type="match status" value="1"/>
</dbReference>
<evidence type="ECO:0000256" key="3">
    <source>
        <dbReference type="ARBA" id="ARBA00004715"/>
    </source>
</evidence>
<keyword evidence="6 12" id="KW-0285">Flavoprotein</keyword>
<gene>
    <name evidence="12" type="primary">pyrD</name>
    <name evidence="14" type="ORF">IAA64_14775</name>
</gene>
<evidence type="ECO:0000256" key="5">
    <source>
        <dbReference type="ARBA" id="ARBA00022490"/>
    </source>
</evidence>
<reference evidence="14" key="2">
    <citation type="journal article" date="2021" name="PeerJ">
        <title>Extensive microbial diversity within the chicken gut microbiome revealed by metagenomics and culture.</title>
        <authorList>
            <person name="Gilroy R."/>
            <person name="Ravi A."/>
            <person name="Getino M."/>
            <person name="Pursley I."/>
            <person name="Horton D.L."/>
            <person name="Alikhan N.F."/>
            <person name="Baker D."/>
            <person name="Gharbi K."/>
            <person name="Hall N."/>
            <person name="Watson M."/>
            <person name="Adriaenssens E.M."/>
            <person name="Foster-Nyarko E."/>
            <person name="Jarju S."/>
            <person name="Secka A."/>
            <person name="Antonio M."/>
            <person name="Oren A."/>
            <person name="Chaudhuri R.R."/>
            <person name="La Ragione R."/>
            <person name="Hildebrand F."/>
            <person name="Pallen M.J."/>
        </authorList>
    </citation>
    <scope>NUCLEOTIDE SEQUENCE</scope>
    <source>
        <strain evidence="14">CHK183-6373</strain>
    </source>
</reference>
<dbReference type="InterPro" id="IPR049622">
    <property type="entry name" value="Dihydroorotate_DH_I"/>
</dbReference>
<dbReference type="PROSITE" id="PS00912">
    <property type="entry name" value="DHODEHASE_2"/>
    <property type="match status" value="1"/>
</dbReference>
<feature type="binding site" evidence="12">
    <location>
        <position position="121"/>
    </location>
    <ligand>
        <name>substrate</name>
    </ligand>
</feature>
<comment type="catalytic activity">
    <reaction evidence="12">
        <text>(S)-dihydroorotate + A = orotate + AH2</text>
        <dbReference type="Rhea" id="RHEA:18073"/>
        <dbReference type="ChEBI" id="CHEBI:13193"/>
        <dbReference type="ChEBI" id="CHEBI:17499"/>
        <dbReference type="ChEBI" id="CHEBI:30839"/>
        <dbReference type="ChEBI" id="CHEBI:30864"/>
    </reaction>
</comment>
<dbReference type="PROSITE" id="PS00911">
    <property type="entry name" value="DHODEHASE_1"/>
    <property type="match status" value="1"/>
</dbReference>
<evidence type="ECO:0000256" key="10">
    <source>
        <dbReference type="ARBA" id="ARBA00023027"/>
    </source>
</evidence>
<feature type="binding site" evidence="12">
    <location>
        <begin position="63"/>
        <end position="67"/>
    </location>
    <ligand>
        <name>substrate</name>
    </ligand>
</feature>
<dbReference type="Pfam" id="PF01180">
    <property type="entry name" value="DHO_dh"/>
    <property type="match status" value="1"/>
</dbReference>